<proteinExistence type="predicted"/>
<keyword evidence="2" id="KW-1185">Reference proteome</keyword>
<dbReference type="Proteomes" id="UP000281474">
    <property type="component" value="Unassembled WGS sequence"/>
</dbReference>
<organism evidence="1 2">
    <name type="scientific">Parashewanella curva</name>
    <dbReference type="NCBI Taxonomy" id="2338552"/>
    <lineage>
        <taxon>Bacteria</taxon>
        <taxon>Pseudomonadati</taxon>
        <taxon>Pseudomonadota</taxon>
        <taxon>Gammaproteobacteria</taxon>
        <taxon>Alteromonadales</taxon>
        <taxon>Shewanellaceae</taxon>
        <taxon>Parashewanella</taxon>
    </lineage>
</organism>
<reference evidence="1 2" key="1">
    <citation type="submission" date="2018-09" db="EMBL/GenBank/DDBJ databases">
        <title>Phylogeny of the Shewanellaceae, and recommendation for two new genera, Pseudoshewanella and Parashewanella.</title>
        <authorList>
            <person name="Wang G."/>
        </authorList>
    </citation>
    <scope>NUCLEOTIDE SEQUENCE [LARGE SCALE GENOMIC DNA]</scope>
    <source>
        <strain evidence="1 2">C51</strain>
    </source>
</reference>
<accession>A0A3L8Q1C4</accession>
<name>A0A3L8Q1C4_9GAMM</name>
<dbReference type="EMBL" id="QZEI01000013">
    <property type="protein sequence ID" value="RLV60628.1"/>
    <property type="molecule type" value="Genomic_DNA"/>
</dbReference>
<sequence length="790" mass="91974">MALTQVCKNGFNLELTFPDFSHLSVASSAPPAEPITEINEQLKAQMERFFASQRAELDSQVTLRCSSYTRHTPSLSLKSSEFKIKLLPNGEELHDYSEDTHFEKTLRTMPSDEASRLQECAKKYPDSFPMPAMKQTLSVLLACMDTLLIDEAIAEEEKVILLRLKTKLVALPEKGFPYQESFRLTYQFLHYKSFLDYQKTKILMNFSDYKFNIWSEQQRLRKDADFHSKLDVDVIHHYAPYCSLALIEQLPWPCLFQDHEKFNRQLEFLYYSRVINIKDLPALKALSSEHLLVPCTNELDIDDLNLIFFRPIWLVGVTTSTWIKADGLDMCPATFFEHDLLHLIVKLLKLLNQLNESECNAEVIETQVRQFYENIKKVKGVKIPAVELVIAFILHEHDRIFDFSCWQEKLKDIETGKQRVTFKDLPIRFTNINNIDLRNAAKWLSQNIIQQLQPNCKVELFQPVNDELRFDFNQVRVANEQNSMILQLISLVESNLIPLERESIDTSQLWCFLNQCKNIKNNVDLLKEIFKIAGSTYFIEACWLIIYLENPTPQIQSLLSASKVLKTAQESANTILERYLATQQGMLELVHIKQPNTHRISAQEKRLNITYNYVLTHTTPCSLLTSSQLTILENQILLTLPPKISECIKMQSQINGTNYLRKYLVARVQPFSLFKARKFTRRNELPQKLKENVKLIFELWEHLELLKHHGFNPELIISTLTEELNNHPFNFQSEIQKRISKSQHKKENIWVHQYLQLRDEGKMQGVSCIDICHKANAVLKSSEQQQLQAS</sequence>
<protein>
    <submittedName>
        <fullName evidence="1">Uncharacterized protein</fullName>
    </submittedName>
</protein>
<gene>
    <name evidence="1" type="ORF">D5018_05875</name>
</gene>
<evidence type="ECO:0000313" key="1">
    <source>
        <dbReference type="EMBL" id="RLV60628.1"/>
    </source>
</evidence>
<evidence type="ECO:0000313" key="2">
    <source>
        <dbReference type="Proteomes" id="UP000281474"/>
    </source>
</evidence>
<comment type="caution">
    <text evidence="1">The sequence shown here is derived from an EMBL/GenBank/DDBJ whole genome shotgun (WGS) entry which is preliminary data.</text>
</comment>
<dbReference type="AlphaFoldDB" id="A0A3L8Q1C4"/>